<accession>A0AAV4B740</accession>
<name>A0AAV4B740_9GAST</name>
<evidence type="ECO:0000313" key="2">
    <source>
        <dbReference type="EMBL" id="GFO19181.1"/>
    </source>
</evidence>
<keyword evidence="3" id="KW-1185">Reference proteome</keyword>
<gene>
    <name evidence="2" type="ORF">PoB_004568600</name>
</gene>
<comment type="caution">
    <text evidence="2">The sequence shown here is derived from an EMBL/GenBank/DDBJ whole genome shotgun (WGS) entry which is preliminary data.</text>
</comment>
<feature type="compositionally biased region" description="Basic residues" evidence="1">
    <location>
        <begin position="1"/>
        <end position="15"/>
    </location>
</feature>
<proteinExistence type="predicted"/>
<evidence type="ECO:0000256" key="1">
    <source>
        <dbReference type="SAM" id="MobiDB-lite"/>
    </source>
</evidence>
<organism evidence="2 3">
    <name type="scientific">Plakobranchus ocellatus</name>
    <dbReference type="NCBI Taxonomy" id="259542"/>
    <lineage>
        <taxon>Eukaryota</taxon>
        <taxon>Metazoa</taxon>
        <taxon>Spiralia</taxon>
        <taxon>Lophotrochozoa</taxon>
        <taxon>Mollusca</taxon>
        <taxon>Gastropoda</taxon>
        <taxon>Heterobranchia</taxon>
        <taxon>Euthyneura</taxon>
        <taxon>Panpulmonata</taxon>
        <taxon>Sacoglossa</taxon>
        <taxon>Placobranchoidea</taxon>
        <taxon>Plakobranchidae</taxon>
        <taxon>Plakobranchus</taxon>
    </lineage>
</organism>
<protein>
    <recommendedName>
        <fullName evidence="4">IBB domain-containing protein</fullName>
    </recommendedName>
</protein>
<evidence type="ECO:0000313" key="3">
    <source>
        <dbReference type="Proteomes" id="UP000735302"/>
    </source>
</evidence>
<dbReference type="AlphaFoldDB" id="A0AAV4B740"/>
<dbReference type="EMBL" id="BLXT01005052">
    <property type="protein sequence ID" value="GFO19181.1"/>
    <property type="molecule type" value="Genomic_DNA"/>
</dbReference>
<evidence type="ECO:0008006" key="4">
    <source>
        <dbReference type="Google" id="ProtNLM"/>
    </source>
</evidence>
<dbReference type="Proteomes" id="UP000735302">
    <property type="component" value="Unassembled WGS sequence"/>
</dbReference>
<reference evidence="2 3" key="1">
    <citation type="journal article" date="2021" name="Elife">
        <title>Chloroplast acquisition without the gene transfer in kleptoplastic sea slugs, Plakobranchus ocellatus.</title>
        <authorList>
            <person name="Maeda T."/>
            <person name="Takahashi S."/>
            <person name="Yoshida T."/>
            <person name="Shimamura S."/>
            <person name="Takaki Y."/>
            <person name="Nagai Y."/>
            <person name="Toyoda A."/>
            <person name="Suzuki Y."/>
            <person name="Arimoto A."/>
            <person name="Ishii H."/>
            <person name="Satoh N."/>
            <person name="Nishiyama T."/>
            <person name="Hasebe M."/>
            <person name="Maruyama T."/>
            <person name="Minagawa J."/>
            <person name="Obokata J."/>
            <person name="Shigenobu S."/>
        </authorList>
    </citation>
    <scope>NUCLEOTIDE SEQUENCE [LARGE SCALE GENOMIC DNA]</scope>
</reference>
<feature type="compositionally biased region" description="Basic and acidic residues" evidence="1">
    <location>
        <begin position="37"/>
        <end position="60"/>
    </location>
</feature>
<feature type="region of interest" description="Disordered" evidence="1">
    <location>
        <begin position="1"/>
        <end position="91"/>
    </location>
</feature>
<feature type="compositionally biased region" description="Basic and acidic residues" evidence="1">
    <location>
        <begin position="71"/>
        <end position="83"/>
    </location>
</feature>
<sequence length="91" mass="10602">MKFRFFKLQPSRRRSASCPNLEQAGLRDDTTCGTSAELRDESSSESEAERESVNKFERLQAQKSTRRLRQKEKEKQENVEKSQSDMLTLDT</sequence>